<evidence type="ECO:0000313" key="1">
    <source>
        <dbReference type="EMBL" id="KAF4138342.1"/>
    </source>
</evidence>
<dbReference type="AlphaFoldDB" id="A0A8S9UFT8"/>
<reference evidence="1" key="1">
    <citation type="submission" date="2020-03" db="EMBL/GenBank/DDBJ databases">
        <title>Hybrid Assembly of Korean Phytophthora infestans isolates.</title>
        <authorList>
            <person name="Prokchorchik M."/>
            <person name="Lee Y."/>
            <person name="Seo J."/>
            <person name="Cho J.-H."/>
            <person name="Park Y.-E."/>
            <person name="Jang D.-C."/>
            <person name="Im J.-S."/>
            <person name="Choi J.-G."/>
            <person name="Park H.-J."/>
            <person name="Lee G.-B."/>
            <person name="Lee Y.-G."/>
            <person name="Hong S.-Y."/>
            <person name="Cho K."/>
            <person name="Sohn K.H."/>
        </authorList>
    </citation>
    <scope>NUCLEOTIDE SEQUENCE</scope>
    <source>
        <strain evidence="1">KR_2_A2</strain>
    </source>
</reference>
<dbReference type="Proteomes" id="UP000704712">
    <property type="component" value="Unassembled WGS sequence"/>
</dbReference>
<accession>A0A8S9UFT8</accession>
<gene>
    <name evidence="1" type="ORF">GN958_ATG12496</name>
</gene>
<evidence type="ECO:0000313" key="2">
    <source>
        <dbReference type="Proteomes" id="UP000704712"/>
    </source>
</evidence>
<proteinExistence type="predicted"/>
<comment type="caution">
    <text evidence="1">The sequence shown here is derived from an EMBL/GenBank/DDBJ whole genome shotgun (WGS) entry which is preliminary data.</text>
</comment>
<protein>
    <submittedName>
        <fullName evidence="1">Uncharacterized protein</fullName>
    </submittedName>
</protein>
<dbReference type="PROSITE" id="PS50096">
    <property type="entry name" value="IQ"/>
    <property type="match status" value="1"/>
</dbReference>
<dbReference type="EMBL" id="JAACNO010001686">
    <property type="protein sequence ID" value="KAF4138342.1"/>
    <property type="molecule type" value="Genomic_DNA"/>
</dbReference>
<sequence length="208" mass="25684">MVKRKKRFIAYNKAALRVRRFYHSYLFRVRCAAWMTQQRAARVITRTLVRYIEKKRDYLTWIHHVARYRAAVSIQIWIRRRRKRIVHAKARHARLAKARRVLLKFFRYTRFIRNFGLRVESASKRKTAAAVVLQNAYRAKQARARFYELKVRLEDQRRQEILAQMWNNAYATTIQKWWRKRKFMQRQQRRFSRTEDPDVDEINNDLPL</sequence>
<name>A0A8S9UFT8_PHYIN</name>
<organism evidence="1 2">
    <name type="scientific">Phytophthora infestans</name>
    <name type="common">Potato late blight agent</name>
    <name type="synonym">Botrytis infestans</name>
    <dbReference type="NCBI Taxonomy" id="4787"/>
    <lineage>
        <taxon>Eukaryota</taxon>
        <taxon>Sar</taxon>
        <taxon>Stramenopiles</taxon>
        <taxon>Oomycota</taxon>
        <taxon>Peronosporomycetes</taxon>
        <taxon>Peronosporales</taxon>
        <taxon>Peronosporaceae</taxon>
        <taxon>Phytophthora</taxon>
    </lineage>
</organism>